<name>A0ABD0KU91_9CAEN</name>
<dbReference type="AlphaFoldDB" id="A0ABD0KU91"/>
<evidence type="ECO:0000313" key="3">
    <source>
        <dbReference type="Proteomes" id="UP001519460"/>
    </source>
</evidence>
<evidence type="ECO:0000313" key="2">
    <source>
        <dbReference type="EMBL" id="KAK7490789.1"/>
    </source>
</evidence>
<keyword evidence="3" id="KW-1185">Reference proteome</keyword>
<feature type="compositionally biased region" description="Basic and acidic residues" evidence="1">
    <location>
        <begin position="43"/>
        <end position="62"/>
    </location>
</feature>
<organism evidence="2 3">
    <name type="scientific">Batillaria attramentaria</name>
    <dbReference type="NCBI Taxonomy" id="370345"/>
    <lineage>
        <taxon>Eukaryota</taxon>
        <taxon>Metazoa</taxon>
        <taxon>Spiralia</taxon>
        <taxon>Lophotrochozoa</taxon>
        <taxon>Mollusca</taxon>
        <taxon>Gastropoda</taxon>
        <taxon>Caenogastropoda</taxon>
        <taxon>Sorbeoconcha</taxon>
        <taxon>Cerithioidea</taxon>
        <taxon>Batillariidae</taxon>
        <taxon>Batillaria</taxon>
    </lineage>
</organism>
<dbReference type="EMBL" id="JACVVK020000123">
    <property type="protein sequence ID" value="KAK7490789.1"/>
    <property type="molecule type" value="Genomic_DNA"/>
</dbReference>
<sequence length="183" mass="21451">MPSILCRNRKQDRNRGQLVSNEAAKMEANRERHRRKRHQPRSLMRDRSESFSDGDSELKGMGDRQNLGLSYGCRKLKFMPTRVDRTYRETWRDFDSACAVRDGFKRDEMAAVDVCSHITFQQRDGKNKRKGTRSHYWYIYGNFKVSRLTAYILRQAVDSDLARTRSSDGLSISDWVVRGYGNK</sequence>
<reference evidence="2 3" key="1">
    <citation type="journal article" date="2023" name="Sci. Data">
        <title>Genome assembly of the Korean intertidal mud-creeper Batillaria attramentaria.</title>
        <authorList>
            <person name="Patra A.K."/>
            <person name="Ho P.T."/>
            <person name="Jun S."/>
            <person name="Lee S.J."/>
            <person name="Kim Y."/>
            <person name="Won Y.J."/>
        </authorList>
    </citation>
    <scope>NUCLEOTIDE SEQUENCE [LARGE SCALE GENOMIC DNA]</scope>
    <source>
        <strain evidence="2">Wonlab-2016</strain>
    </source>
</reference>
<accession>A0ABD0KU91</accession>
<feature type="compositionally biased region" description="Basic residues" evidence="1">
    <location>
        <begin position="31"/>
        <end position="40"/>
    </location>
</feature>
<gene>
    <name evidence="2" type="ORF">BaRGS_00018018</name>
</gene>
<protein>
    <submittedName>
        <fullName evidence="2">Uncharacterized protein</fullName>
    </submittedName>
</protein>
<comment type="caution">
    <text evidence="2">The sequence shown here is derived from an EMBL/GenBank/DDBJ whole genome shotgun (WGS) entry which is preliminary data.</text>
</comment>
<evidence type="ECO:0000256" key="1">
    <source>
        <dbReference type="SAM" id="MobiDB-lite"/>
    </source>
</evidence>
<proteinExistence type="predicted"/>
<feature type="region of interest" description="Disordered" evidence="1">
    <location>
        <begin position="1"/>
        <end position="63"/>
    </location>
</feature>
<dbReference type="Proteomes" id="UP001519460">
    <property type="component" value="Unassembled WGS sequence"/>
</dbReference>
<feature type="non-terminal residue" evidence="2">
    <location>
        <position position="183"/>
    </location>
</feature>